<evidence type="ECO:0000313" key="6">
    <source>
        <dbReference type="EMBL" id="CAH9071776.1"/>
    </source>
</evidence>
<gene>
    <name evidence="6" type="ORF">CEPIT_LOCUS4073</name>
</gene>
<dbReference type="Gene3D" id="3.40.395.10">
    <property type="entry name" value="Adenoviral Proteinase, Chain A"/>
    <property type="match status" value="1"/>
</dbReference>
<accession>A0AAV0CA47</accession>
<proteinExistence type="inferred from homology"/>
<dbReference type="GO" id="GO:0006508">
    <property type="term" value="P:proteolysis"/>
    <property type="evidence" value="ECO:0007669"/>
    <property type="project" value="UniProtKB-KW"/>
</dbReference>
<evidence type="ECO:0000256" key="4">
    <source>
        <dbReference type="ARBA" id="ARBA00022807"/>
    </source>
</evidence>
<keyword evidence="7" id="KW-1185">Reference proteome</keyword>
<dbReference type="Proteomes" id="UP001152523">
    <property type="component" value="Unassembled WGS sequence"/>
</dbReference>
<reference evidence="6" key="1">
    <citation type="submission" date="2022-07" db="EMBL/GenBank/DDBJ databases">
        <authorList>
            <person name="Macas J."/>
            <person name="Novak P."/>
            <person name="Neumann P."/>
        </authorList>
    </citation>
    <scope>NUCLEOTIDE SEQUENCE</scope>
</reference>
<dbReference type="GO" id="GO:0016926">
    <property type="term" value="P:protein desumoylation"/>
    <property type="evidence" value="ECO:0007669"/>
    <property type="project" value="TreeGrafter"/>
</dbReference>
<comment type="caution">
    <text evidence="6">The sequence shown here is derived from an EMBL/GenBank/DDBJ whole genome shotgun (WGS) entry which is preliminary data.</text>
</comment>
<evidence type="ECO:0000259" key="5">
    <source>
        <dbReference type="PROSITE" id="PS50600"/>
    </source>
</evidence>
<dbReference type="AlphaFoldDB" id="A0AAV0CA47"/>
<dbReference type="SUPFAM" id="SSF54001">
    <property type="entry name" value="Cysteine proteinases"/>
    <property type="match status" value="1"/>
</dbReference>
<name>A0AAV0CA47_9ASTE</name>
<sequence>MPISFRPTKSMNLNQIEAAIIIYTFQTTNVQPSFSEEKLISTFLDVGVRKTLLSLHNQRFVDQEVLNLLVCKLTFNQKKFSAIVSAWFLPTYFSQYVLKRGERPELVQKIRRIYQERFMGKACDLRKIFIPINDDNIHWYLLVVDINSKTLNVLDSLPSPSRRLSTRLDVKKLAVYLEEILTDSSFYDSSDDERLLISDYALTVPEGIGRQLNGSNDCGVWVAQWMSECIWTNNYSNVSVTPETRMRLALDLVLGSYNELRDEVVQKASKNWMELVSNRKKLVQV</sequence>
<keyword evidence="2" id="KW-0645">Protease</keyword>
<dbReference type="EMBL" id="CAMAPF010000021">
    <property type="protein sequence ID" value="CAH9071776.1"/>
    <property type="molecule type" value="Genomic_DNA"/>
</dbReference>
<dbReference type="PANTHER" id="PTHR12606:SF157">
    <property type="entry name" value="OS06G0122600 PROTEIN"/>
    <property type="match status" value="1"/>
</dbReference>
<evidence type="ECO:0000256" key="2">
    <source>
        <dbReference type="ARBA" id="ARBA00022670"/>
    </source>
</evidence>
<keyword evidence="4" id="KW-0788">Thiol protease</keyword>
<dbReference type="PANTHER" id="PTHR12606">
    <property type="entry name" value="SENTRIN/SUMO-SPECIFIC PROTEASE"/>
    <property type="match status" value="1"/>
</dbReference>
<evidence type="ECO:0000256" key="3">
    <source>
        <dbReference type="ARBA" id="ARBA00022801"/>
    </source>
</evidence>
<dbReference type="InterPro" id="IPR038765">
    <property type="entry name" value="Papain-like_cys_pep_sf"/>
</dbReference>
<dbReference type="GO" id="GO:0005634">
    <property type="term" value="C:nucleus"/>
    <property type="evidence" value="ECO:0007669"/>
    <property type="project" value="TreeGrafter"/>
</dbReference>
<evidence type="ECO:0000313" key="7">
    <source>
        <dbReference type="Proteomes" id="UP001152523"/>
    </source>
</evidence>
<protein>
    <recommendedName>
        <fullName evidence="5">Ubiquitin-like protease family profile domain-containing protein</fullName>
    </recommendedName>
</protein>
<dbReference type="InterPro" id="IPR003653">
    <property type="entry name" value="Peptidase_C48_C"/>
</dbReference>
<comment type="similarity">
    <text evidence="1">Belongs to the peptidase C48 family.</text>
</comment>
<dbReference type="GO" id="GO:0016929">
    <property type="term" value="F:deSUMOylase activity"/>
    <property type="evidence" value="ECO:0007669"/>
    <property type="project" value="TreeGrafter"/>
</dbReference>
<organism evidence="6 7">
    <name type="scientific">Cuscuta epithymum</name>
    <dbReference type="NCBI Taxonomy" id="186058"/>
    <lineage>
        <taxon>Eukaryota</taxon>
        <taxon>Viridiplantae</taxon>
        <taxon>Streptophyta</taxon>
        <taxon>Embryophyta</taxon>
        <taxon>Tracheophyta</taxon>
        <taxon>Spermatophyta</taxon>
        <taxon>Magnoliopsida</taxon>
        <taxon>eudicotyledons</taxon>
        <taxon>Gunneridae</taxon>
        <taxon>Pentapetalae</taxon>
        <taxon>asterids</taxon>
        <taxon>lamiids</taxon>
        <taxon>Solanales</taxon>
        <taxon>Convolvulaceae</taxon>
        <taxon>Cuscuteae</taxon>
        <taxon>Cuscuta</taxon>
        <taxon>Cuscuta subgen. Cuscuta</taxon>
    </lineage>
</organism>
<dbReference type="Pfam" id="PF02902">
    <property type="entry name" value="Peptidase_C48"/>
    <property type="match status" value="1"/>
</dbReference>
<evidence type="ECO:0000256" key="1">
    <source>
        <dbReference type="ARBA" id="ARBA00005234"/>
    </source>
</evidence>
<feature type="domain" description="Ubiquitin-like protease family profile" evidence="5">
    <location>
        <begin position="45"/>
        <end position="229"/>
    </location>
</feature>
<keyword evidence="3" id="KW-0378">Hydrolase</keyword>
<dbReference type="PROSITE" id="PS50600">
    <property type="entry name" value="ULP_PROTEASE"/>
    <property type="match status" value="1"/>
</dbReference>